<keyword evidence="2" id="KW-0808">Transferase</keyword>
<evidence type="ECO:0000313" key="2">
    <source>
        <dbReference type="EMBL" id="PWA87572.1"/>
    </source>
</evidence>
<organism evidence="2 3">
    <name type="scientific">Artemisia annua</name>
    <name type="common">Sweet wormwood</name>
    <dbReference type="NCBI Taxonomy" id="35608"/>
    <lineage>
        <taxon>Eukaryota</taxon>
        <taxon>Viridiplantae</taxon>
        <taxon>Streptophyta</taxon>
        <taxon>Embryophyta</taxon>
        <taxon>Tracheophyta</taxon>
        <taxon>Spermatophyta</taxon>
        <taxon>Magnoliopsida</taxon>
        <taxon>eudicotyledons</taxon>
        <taxon>Gunneridae</taxon>
        <taxon>Pentapetalae</taxon>
        <taxon>asterids</taxon>
        <taxon>campanulids</taxon>
        <taxon>Asterales</taxon>
        <taxon>Asteraceae</taxon>
        <taxon>Asteroideae</taxon>
        <taxon>Anthemideae</taxon>
        <taxon>Artemisiinae</taxon>
        <taxon>Artemisia</taxon>
    </lineage>
</organism>
<proteinExistence type="predicted"/>
<keyword evidence="3" id="KW-1185">Reference proteome</keyword>
<sequence length="124" mass="13965">MAIAEELLSYLVLPLLAGCSSTTTSLWFDRWCSISLLMDILIARDTTKNVCLISSKVAHMIQNGAWQWPPDWAIHFLGIFMLDTPTIVHNTSDMVCWKDQSGVVHPFSVGLVWDKIRAKDDDVT</sequence>
<reference evidence="2 3" key="1">
    <citation type="journal article" date="2018" name="Mol. Plant">
        <title>The genome of Artemisia annua provides insight into the evolution of Asteraceae family and artemisinin biosynthesis.</title>
        <authorList>
            <person name="Shen Q."/>
            <person name="Zhang L."/>
            <person name="Liao Z."/>
            <person name="Wang S."/>
            <person name="Yan T."/>
            <person name="Shi P."/>
            <person name="Liu M."/>
            <person name="Fu X."/>
            <person name="Pan Q."/>
            <person name="Wang Y."/>
            <person name="Lv Z."/>
            <person name="Lu X."/>
            <person name="Zhang F."/>
            <person name="Jiang W."/>
            <person name="Ma Y."/>
            <person name="Chen M."/>
            <person name="Hao X."/>
            <person name="Li L."/>
            <person name="Tang Y."/>
            <person name="Lv G."/>
            <person name="Zhou Y."/>
            <person name="Sun X."/>
            <person name="Brodelius P.E."/>
            <person name="Rose J.K.C."/>
            <person name="Tang K."/>
        </authorList>
    </citation>
    <scope>NUCLEOTIDE SEQUENCE [LARGE SCALE GENOMIC DNA]</scope>
    <source>
        <strain evidence="3">cv. Huhao1</strain>
        <tissue evidence="2">Leaf</tissue>
    </source>
</reference>
<accession>A0A2U1PPD3</accession>
<evidence type="ECO:0000256" key="1">
    <source>
        <dbReference type="SAM" id="SignalP"/>
    </source>
</evidence>
<keyword evidence="2" id="KW-0548">Nucleotidyltransferase</keyword>
<name>A0A2U1PPD3_ARTAN</name>
<feature type="chain" id="PRO_5015420250" evidence="1">
    <location>
        <begin position="26"/>
        <end position="124"/>
    </location>
</feature>
<dbReference type="EMBL" id="PKPP01000901">
    <property type="protein sequence ID" value="PWA87572.1"/>
    <property type="molecule type" value="Genomic_DNA"/>
</dbReference>
<dbReference type="GO" id="GO:0003964">
    <property type="term" value="F:RNA-directed DNA polymerase activity"/>
    <property type="evidence" value="ECO:0007669"/>
    <property type="project" value="UniProtKB-KW"/>
</dbReference>
<feature type="signal peptide" evidence="1">
    <location>
        <begin position="1"/>
        <end position="25"/>
    </location>
</feature>
<protein>
    <submittedName>
        <fullName evidence="2">RNA-directed DNA polymerase, eukaryota, Reverse transcriptase zinc-binding domain protein</fullName>
    </submittedName>
</protein>
<dbReference type="Proteomes" id="UP000245207">
    <property type="component" value="Unassembled WGS sequence"/>
</dbReference>
<dbReference type="AlphaFoldDB" id="A0A2U1PPD3"/>
<evidence type="ECO:0000313" key="3">
    <source>
        <dbReference type="Proteomes" id="UP000245207"/>
    </source>
</evidence>
<comment type="caution">
    <text evidence="2">The sequence shown here is derived from an EMBL/GenBank/DDBJ whole genome shotgun (WGS) entry which is preliminary data.</text>
</comment>
<keyword evidence="2" id="KW-0695">RNA-directed DNA polymerase</keyword>
<gene>
    <name evidence="2" type="ORF">CTI12_AA128680</name>
</gene>
<keyword evidence="1" id="KW-0732">Signal</keyword>